<dbReference type="GO" id="GO:0004601">
    <property type="term" value="F:peroxidase activity"/>
    <property type="evidence" value="ECO:0007669"/>
    <property type="project" value="InterPro"/>
</dbReference>
<dbReference type="Proteomes" id="UP000241074">
    <property type="component" value="Chromosome"/>
</dbReference>
<dbReference type="InterPro" id="IPR006311">
    <property type="entry name" value="TAT_signal"/>
</dbReference>
<dbReference type="CDD" id="cd03398">
    <property type="entry name" value="PAP2_haloperoxidase"/>
    <property type="match status" value="1"/>
</dbReference>
<feature type="region of interest" description="Disordered" evidence="1">
    <location>
        <begin position="1"/>
        <end position="25"/>
    </location>
</feature>
<dbReference type="InterPro" id="IPR036938">
    <property type="entry name" value="PAP2/HPO_sf"/>
</dbReference>
<dbReference type="OrthoDB" id="7793240at2"/>
<dbReference type="EMBL" id="CP027860">
    <property type="protein sequence ID" value="AVP97862.1"/>
    <property type="molecule type" value="Genomic_DNA"/>
</dbReference>
<proteinExistence type="predicted"/>
<keyword evidence="4" id="KW-1185">Reference proteome</keyword>
<feature type="compositionally biased region" description="Basic and acidic residues" evidence="1">
    <location>
        <begin position="1"/>
        <end position="18"/>
    </location>
</feature>
<organism evidence="3 4">
    <name type="scientific">Ahniella affigens</name>
    <dbReference type="NCBI Taxonomy" id="2021234"/>
    <lineage>
        <taxon>Bacteria</taxon>
        <taxon>Pseudomonadati</taxon>
        <taxon>Pseudomonadota</taxon>
        <taxon>Gammaproteobacteria</taxon>
        <taxon>Lysobacterales</taxon>
        <taxon>Rhodanobacteraceae</taxon>
        <taxon>Ahniella</taxon>
    </lineage>
</organism>
<dbReference type="Gene3D" id="1.10.606.10">
    <property type="entry name" value="Vanadium-containing Chloroperoxidase, domain 2"/>
    <property type="match status" value="1"/>
</dbReference>
<evidence type="ECO:0000313" key="3">
    <source>
        <dbReference type="EMBL" id="AVP97862.1"/>
    </source>
</evidence>
<dbReference type="AlphaFoldDB" id="A0A2P1PSR8"/>
<dbReference type="RefSeq" id="WP_106891782.1">
    <property type="nucleotide sequence ID" value="NZ_CP027860.1"/>
</dbReference>
<dbReference type="InterPro" id="IPR052559">
    <property type="entry name" value="V-haloperoxidase"/>
</dbReference>
<dbReference type="PROSITE" id="PS51318">
    <property type="entry name" value="TAT"/>
    <property type="match status" value="1"/>
</dbReference>
<dbReference type="InterPro" id="IPR000326">
    <property type="entry name" value="PAP2/HPO"/>
</dbReference>
<dbReference type="SUPFAM" id="SSF48317">
    <property type="entry name" value="Acid phosphatase/Vanadium-dependent haloperoxidase"/>
    <property type="match status" value="1"/>
</dbReference>
<dbReference type="PANTHER" id="PTHR34599:SF1">
    <property type="entry name" value="PHOSPHATIDIC ACID PHOSPHATASE TYPE 2_HALOPEROXIDASE DOMAIN-CONTAINING PROTEIN"/>
    <property type="match status" value="1"/>
</dbReference>
<dbReference type="KEGG" id="xba:C7S18_11940"/>
<evidence type="ECO:0000313" key="4">
    <source>
        <dbReference type="Proteomes" id="UP000241074"/>
    </source>
</evidence>
<reference evidence="3 4" key="1">
    <citation type="submission" date="2018-03" db="EMBL/GenBank/DDBJ databases">
        <title>Ahniella affigens gen. nov., sp. nov., a gammaproteobacterium isolated from sandy soil near a stream.</title>
        <authorList>
            <person name="Ko Y."/>
            <person name="Kim J.-H."/>
        </authorList>
    </citation>
    <scope>NUCLEOTIDE SEQUENCE [LARGE SCALE GENOMIC DNA]</scope>
    <source>
        <strain evidence="3 4">D13</strain>
    </source>
</reference>
<dbReference type="PANTHER" id="PTHR34599">
    <property type="entry name" value="PEROXIDASE-RELATED"/>
    <property type="match status" value="1"/>
</dbReference>
<evidence type="ECO:0000256" key="1">
    <source>
        <dbReference type="SAM" id="MobiDB-lite"/>
    </source>
</evidence>
<feature type="domain" description="Phosphatidic acid phosphatase type 2/haloperoxidase" evidence="2">
    <location>
        <begin position="423"/>
        <end position="529"/>
    </location>
</feature>
<gene>
    <name evidence="3" type="ORF">C7S18_11940</name>
</gene>
<sequence>MNENEHHDTPHVGLEDRPTPGANRRGFLRNSLASSLGFVSAGMVGGLGMVANRAEAMGVIQIPPLVRRTQQALTQRVQRAIANLTATVPAQARNQDEALPGFYASYSKGLPHTALGEVEPAAFQAFLKALQSGKNEDYNLVPMGGTAKQISPQASTAYQMEGQHSANLRLNPPPAFNSEQRGAEMAEVYWMSLLRDVPFSQYGTDAVAAQAIADLRRFTGFAQVNAQTLFRGITAGEKLGPYVSQFLWQTIPYGMTSITQKYQAGTAGREFMTSPAECLSIQRGIAPSQTLTLDGNPHYMRNGRDLAEYVHKDFSYQAFLNAALILLGYGGSAIDDNNPAKGYTNRAGFVTFGGPDVLSSVAQAAVLGLKAAWYQKWQEHRTLRPEVFALRVHNTKTNAKTYPVEPKLLNSPVLNEVFTRHGSYCLPMAFAEGSPTHPSFPAGHAAIAGACTTVLKAFFKESFVVPNAVVASDDGTTLNPLTGSTLTVGGELDKLAANIAIGRNIAGVHYWSDGIDGLLLGEKVALAYLADLRTTYTETFAGFSLTKFDGTTVTI</sequence>
<protein>
    <submittedName>
        <fullName evidence="3">Phosphoesterase</fullName>
    </submittedName>
</protein>
<evidence type="ECO:0000259" key="2">
    <source>
        <dbReference type="Pfam" id="PF01569"/>
    </source>
</evidence>
<dbReference type="InterPro" id="IPR016119">
    <property type="entry name" value="Br/Cl_peroxidase_C"/>
</dbReference>
<reference evidence="3 4" key="2">
    <citation type="submission" date="2018-03" db="EMBL/GenBank/DDBJ databases">
        <authorList>
            <person name="Keele B.F."/>
        </authorList>
    </citation>
    <scope>NUCLEOTIDE SEQUENCE [LARGE SCALE GENOMIC DNA]</scope>
    <source>
        <strain evidence="3 4">D13</strain>
    </source>
</reference>
<name>A0A2P1PSR8_9GAMM</name>
<accession>A0A2P1PSR8</accession>
<dbReference type="Pfam" id="PF01569">
    <property type="entry name" value="PAP2"/>
    <property type="match status" value="1"/>
</dbReference>